<sequence>MAVRAHPALAGARADWHTTLHALAHALARGAHQEACVSRTSLTRLATRARRSVHQAKRALRALRHAGLLTL</sequence>
<feature type="non-terminal residue" evidence="1">
    <location>
        <position position="71"/>
    </location>
</feature>
<dbReference type="AlphaFoldDB" id="A0A1E7L5E3"/>
<evidence type="ECO:0000313" key="2">
    <source>
        <dbReference type="Proteomes" id="UP000176005"/>
    </source>
</evidence>
<name>A0A1E7L5E3_9ACTN</name>
<dbReference type="Proteomes" id="UP000176005">
    <property type="component" value="Unassembled WGS sequence"/>
</dbReference>
<organism evidence="1 2">
    <name type="scientific">Streptomyces nanshensis</name>
    <dbReference type="NCBI Taxonomy" id="518642"/>
    <lineage>
        <taxon>Bacteria</taxon>
        <taxon>Bacillati</taxon>
        <taxon>Actinomycetota</taxon>
        <taxon>Actinomycetes</taxon>
        <taxon>Kitasatosporales</taxon>
        <taxon>Streptomycetaceae</taxon>
        <taxon>Streptomyces</taxon>
    </lineage>
</organism>
<evidence type="ECO:0000313" key="1">
    <source>
        <dbReference type="EMBL" id="OEV11412.1"/>
    </source>
</evidence>
<protein>
    <submittedName>
        <fullName evidence="1">Uncharacterized protein</fullName>
    </submittedName>
</protein>
<reference evidence="1 2" key="1">
    <citation type="journal article" date="2016" name="Front. Microbiol.">
        <title>Comparative Genomics Analysis of Streptomyces Species Reveals Their Adaptation to the Marine Environment and Their Diversity at the Genomic Level.</title>
        <authorList>
            <person name="Tian X."/>
            <person name="Zhang Z."/>
            <person name="Yang T."/>
            <person name="Chen M."/>
            <person name="Li J."/>
            <person name="Chen F."/>
            <person name="Yang J."/>
            <person name="Li W."/>
            <person name="Zhang B."/>
            <person name="Zhang Z."/>
            <person name="Wu J."/>
            <person name="Zhang C."/>
            <person name="Long L."/>
            <person name="Xiao J."/>
        </authorList>
    </citation>
    <scope>NUCLEOTIDE SEQUENCE [LARGE SCALE GENOMIC DNA]</scope>
    <source>
        <strain evidence="1 2">SCSIO 10429</strain>
    </source>
</reference>
<keyword evidence="2" id="KW-1185">Reference proteome</keyword>
<comment type="caution">
    <text evidence="1">The sequence shown here is derived from an EMBL/GenBank/DDBJ whole genome shotgun (WGS) entry which is preliminary data.</text>
</comment>
<dbReference type="EMBL" id="LJGW01000224">
    <property type="protein sequence ID" value="OEV11412.1"/>
    <property type="molecule type" value="Genomic_DNA"/>
</dbReference>
<accession>A0A1E7L5E3</accession>
<proteinExistence type="predicted"/>
<gene>
    <name evidence="1" type="ORF">AN218_13085</name>
</gene>